<comment type="caution">
    <text evidence="2">The sequence shown here is derived from an EMBL/GenBank/DDBJ whole genome shotgun (WGS) entry which is preliminary data.</text>
</comment>
<dbReference type="Proteomes" id="UP000621436">
    <property type="component" value="Unassembled WGS sequence"/>
</dbReference>
<protein>
    <submittedName>
        <fullName evidence="2">Polysaccharide pyruvyl transferase CsaB</fullName>
    </submittedName>
</protein>
<organism evidence="2 3">
    <name type="scientific">Halonatronomonas betaini</name>
    <dbReference type="NCBI Taxonomy" id="2778430"/>
    <lineage>
        <taxon>Bacteria</taxon>
        <taxon>Bacillati</taxon>
        <taxon>Bacillota</taxon>
        <taxon>Clostridia</taxon>
        <taxon>Halanaerobiales</taxon>
        <taxon>Halarsenatibacteraceae</taxon>
        <taxon>Halonatronomonas</taxon>
    </lineage>
</organism>
<evidence type="ECO:0000313" key="3">
    <source>
        <dbReference type="Proteomes" id="UP000621436"/>
    </source>
</evidence>
<feature type="domain" description="Polysaccharide pyruvyl transferase" evidence="1">
    <location>
        <begin position="14"/>
        <end position="290"/>
    </location>
</feature>
<dbReference type="Pfam" id="PF04230">
    <property type="entry name" value="PS_pyruv_trans"/>
    <property type="match status" value="1"/>
</dbReference>
<sequence>MKRVVISGYYGYDNIGDEAILYSIIEAIKNFNSEIEIFVLSSSPEITSKRYDVKATGRYNLPEIISVLKGTDLFISGGGSLLQDVTSLKSPFYYLSMLQLARILSKKSIFFCQGVGPLKNRFVRLATMKTLKKVDLISVRDINSKELLEGIGLSGDEIIKSVDPVFLLDDSAEVNRSEVIEDNTLGISVRPWNDNAYIKPLAAGVNQLIEDYPDLRIHLIPFHKGEDERLSKRLSELLNTDRINLLKAQSHPARMIDYYEEIDILLGVRLHSLIYATITATPFVGISYDPKIDSYLSELEKKPAGSTKFIIPEKVYERLSYNFDNHLVESERLEGFARDKSNELENILTQIFN</sequence>
<gene>
    <name evidence="2" type="primary">csaB</name>
    <name evidence="2" type="ORF">I0Q91_01425</name>
</gene>
<accession>A0A931ASC9</accession>
<dbReference type="PANTHER" id="PTHR36836">
    <property type="entry name" value="COLANIC ACID BIOSYNTHESIS PROTEIN WCAK"/>
    <property type="match status" value="1"/>
</dbReference>
<keyword evidence="3" id="KW-1185">Reference proteome</keyword>
<proteinExistence type="predicted"/>
<dbReference type="RefSeq" id="WP_270452395.1">
    <property type="nucleotide sequence ID" value="NZ_JADPIE010000001.1"/>
</dbReference>
<dbReference type="PANTHER" id="PTHR36836:SF1">
    <property type="entry name" value="COLANIC ACID BIOSYNTHESIS PROTEIN WCAK"/>
    <property type="match status" value="1"/>
</dbReference>
<evidence type="ECO:0000313" key="2">
    <source>
        <dbReference type="EMBL" id="MBF8435729.1"/>
    </source>
</evidence>
<dbReference type="InterPro" id="IPR019896">
    <property type="entry name" value="Polysacch_pyruvyl_Trfase_CsaB"/>
</dbReference>
<dbReference type="NCBIfam" id="TIGR03609">
    <property type="entry name" value="S_layer_CsaB"/>
    <property type="match status" value="1"/>
</dbReference>
<dbReference type="EMBL" id="JADPIE010000001">
    <property type="protein sequence ID" value="MBF8435729.1"/>
    <property type="molecule type" value="Genomic_DNA"/>
</dbReference>
<evidence type="ECO:0000259" key="1">
    <source>
        <dbReference type="Pfam" id="PF04230"/>
    </source>
</evidence>
<reference evidence="2" key="1">
    <citation type="submission" date="2020-11" db="EMBL/GenBank/DDBJ databases">
        <title>Halonatronomonas betainensis gen. nov., sp. nov. a novel haloalkaliphilic representative of the family Halanaerobiacae capable of betaine degradation.</title>
        <authorList>
            <person name="Boltyanskaya Y."/>
            <person name="Kevbrin V."/>
            <person name="Detkova E."/>
            <person name="Grouzdev D.S."/>
            <person name="Koziaeva V."/>
            <person name="Zhilina T."/>
        </authorList>
    </citation>
    <scope>NUCLEOTIDE SEQUENCE</scope>
    <source>
        <strain evidence="2">Z-7014</strain>
    </source>
</reference>
<dbReference type="AlphaFoldDB" id="A0A931ASC9"/>
<keyword evidence="2" id="KW-0808">Transferase</keyword>
<name>A0A931ASC9_9FIRM</name>
<dbReference type="InterPro" id="IPR007345">
    <property type="entry name" value="Polysacch_pyruvyl_Trfase"/>
</dbReference>
<dbReference type="GO" id="GO:0016740">
    <property type="term" value="F:transferase activity"/>
    <property type="evidence" value="ECO:0007669"/>
    <property type="project" value="UniProtKB-KW"/>
</dbReference>